<reference evidence="2 3" key="1">
    <citation type="submission" date="2019-05" db="EMBL/GenBank/DDBJ databases">
        <title>Another draft genome of Portunus trituberculatus and its Hox gene families provides insights of decapod evolution.</title>
        <authorList>
            <person name="Jeong J.-H."/>
            <person name="Song I."/>
            <person name="Kim S."/>
            <person name="Choi T."/>
            <person name="Kim D."/>
            <person name="Ryu S."/>
            <person name="Kim W."/>
        </authorList>
    </citation>
    <scope>NUCLEOTIDE SEQUENCE [LARGE SCALE GENOMIC DNA]</scope>
    <source>
        <tissue evidence="2">Muscle</tissue>
    </source>
</reference>
<feature type="region of interest" description="Disordered" evidence="1">
    <location>
        <begin position="1"/>
        <end position="26"/>
    </location>
</feature>
<name>A0A5B7E5X5_PORTR</name>
<evidence type="ECO:0000313" key="3">
    <source>
        <dbReference type="Proteomes" id="UP000324222"/>
    </source>
</evidence>
<accession>A0A5B7E5X5</accession>
<feature type="compositionally biased region" description="Polar residues" evidence="1">
    <location>
        <begin position="1"/>
        <end position="24"/>
    </location>
</feature>
<evidence type="ECO:0000256" key="1">
    <source>
        <dbReference type="SAM" id="MobiDB-lite"/>
    </source>
</evidence>
<dbReference type="SUPFAM" id="SSF56219">
    <property type="entry name" value="DNase I-like"/>
    <property type="match status" value="1"/>
</dbReference>
<sequence length="140" mass="15684">MATPNPASESPSGKGTKNVASSDSSPDDDLKCLDTSLNFFNINLCNIRGLRSNFQSVGHNLSFTNPHLLFLTETQLSEATDSSPFSVPSYFLYSHFRSKTLCCVYVRNDLTCSPAHALESYEFSTIWLRLNRLALKWAFF</sequence>
<comment type="caution">
    <text evidence="2">The sequence shown here is derived from an EMBL/GenBank/DDBJ whole genome shotgun (WGS) entry which is preliminary data.</text>
</comment>
<gene>
    <name evidence="2" type="ORF">E2C01_021379</name>
</gene>
<dbReference type="Gene3D" id="3.60.10.10">
    <property type="entry name" value="Endonuclease/exonuclease/phosphatase"/>
    <property type="match status" value="1"/>
</dbReference>
<dbReference type="InterPro" id="IPR036691">
    <property type="entry name" value="Endo/exonu/phosph_ase_sf"/>
</dbReference>
<protein>
    <submittedName>
        <fullName evidence="2">Uncharacterized protein</fullName>
    </submittedName>
</protein>
<keyword evidence="3" id="KW-1185">Reference proteome</keyword>
<dbReference type="EMBL" id="VSRR010001869">
    <property type="protein sequence ID" value="MPC28184.1"/>
    <property type="molecule type" value="Genomic_DNA"/>
</dbReference>
<dbReference type="AlphaFoldDB" id="A0A5B7E5X5"/>
<dbReference type="Proteomes" id="UP000324222">
    <property type="component" value="Unassembled WGS sequence"/>
</dbReference>
<evidence type="ECO:0000313" key="2">
    <source>
        <dbReference type="EMBL" id="MPC28184.1"/>
    </source>
</evidence>
<organism evidence="2 3">
    <name type="scientific">Portunus trituberculatus</name>
    <name type="common">Swimming crab</name>
    <name type="synonym">Neptunus trituberculatus</name>
    <dbReference type="NCBI Taxonomy" id="210409"/>
    <lineage>
        <taxon>Eukaryota</taxon>
        <taxon>Metazoa</taxon>
        <taxon>Ecdysozoa</taxon>
        <taxon>Arthropoda</taxon>
        <taxon>Crustacea</taxon>
        <taxon>Multicrustacea</taxon>
        <taxon>Malacostraca</taxon>
        <taxon>Eumalacostraca</taxon>
        <taxon>Eucarida</taxon>
        <taxon>Decapoda</taxon>
        <taxon>Pleocyemata</taxon>
        <taxon>Brachyura</taxon>
        <taxon>Eubrachyura</taxon>
        <taxon>Portunoidea</taxon>
        <taxon>Portunidae</taxon>
        <taxon>Portuninae</taxon>
        <taxon>Portunus</taxon>
    </lineage>
</organism>
<proteinExistence type="predicted"/>